<dbReference type="RefSeq" id="WP_209681270.1">
    <property type="nucleotide sequence ID" value="NZ_JAGIOI010000001.1"/>
</dbReference>
<dbReference type="EMBL" id="JAGIOI010000001">
    <property type="protein sequence ID" value="MBP2413750.1"/>
    <property type="molecule type" value="Genomic_DNA"/>
</dbReference>
<protein>
    <recommendedName>
        <fullName evidence="3">Integrase catalytic domain-containing protein</fullName>
    </recommendedName>
</protein>
<evidence type="ECO:0000313" key="2">
    <source>
        <dbReference type="Proteomes" id="UP000711614"/>
    </source>
</evidence>
<dbReference type="Proteomes" id="UP000711614">
    <property type="component" value="Unassembled WGS sequence"/>
</dbReference>
<gene>
    <name evidence="1" type="ORF">JOF48_002549</name>
</gene>
<accession>A0ABS4YZ44</accession>
<proteinExistence type="predicted"/>
<name>A0ABS4YZ44_9MICC</name>
<evidence type="ECO:0008006" key="3">
    <source>
        <dbReference type="Google" id="ProtNLM"/>
    </source>
</evidence>
<sequence>MTSPVVNRLAARTAVMECIESWYNLRQHHANNLELPPAKALAECKNGHQAEQAAVQEENQSNCLRILTVHTS</sequence>
<evidence type="ECO:0000313" key="1">
    <source>
        <dbReference type="EMBL" id="MBP2413750.1"/>
    </source>
</evidence>
<organism evidence="1 2">
    <name type="scientific">Arthrobacter stackebrandtii</name>
    <dbReference type="NCBI Taxonomy" id="272161"/>
    <lineage>
        <taxon>Bacteria</taxon>
        <taxon>Bacillati</taxon>
        <taxon>Actinomycetota</taxon>
        <taxon>Actinomycetes</taxon>
        <taxon>Micrococcales</taxon>
        <taxon>Micrococcaceae</taxon>
        <taxon>Arthrobacter</taxon>
    </lineage>
</organism>
<comment type="caution">
    <text evidence="1">The sequence shown here is derived from an EMBL/GenBank/DDBJ whole genome shotgun (WGS) entry which is preliminary data.</text>
</comment>
<reference evidence="1 2" key="1">
    <citation type="submission" date="2021-03" db="EMBL/GenBank/DDBJ databases">
        <title>Sequencing the genomes of 1000 actinobacteria strains.</title>
        <authorList>
            <person name="Klenk H.-P."/>
        </authorList>
    </citation>
    <scope>NUCLEOTIDE SEQUENCE [LARGE SCALE GENOMIC DNA]</scope>
    <source>
        <strain evidence="1 2">DSM 16005</strain>
    </source>
</reference>
<keyword evidence="2" id="KW-1185">Reference proteome</keyword>